<organism evidence="16 17">
    <name type="scientific">Oribacterium parvum ACB1</name>
    <dbReference type="NCBI Taxonomy" id="796943"/>
    <lineage>
        <taxon>Bacteria</taxon>
        <taxon>Bacillati</taxon>
        <taxon>Bacillota</taxon>
        <taxon>Clostridia</taxon>
        <taxon>Lachnospirales</taxon>
        <taxon>Lachnospiraceae</taxon>
        <taxon>Oribacterium</taxon>
    </lineage>
</organism>
<evidence type="ECO:0000256" key="4">
    <source>
        <dbReference type="ARBA" id="ARBA00022475"/>
    </source>
</evidence>
<dbReference type="RefSeq" id="WP_009535451.1">
    <property type="nucleotide sequence ID" value="NZ_KE148312.1"/>
</dbReference>
<dbReference type="InterPro" id="IPR036890">
    <property type="entry name" value="HATPase_C_sf"/>
</dbReference>
<dbReference type="SMART" id="SM00388">
    <property type="entry name" value="HisKA"/>
    <property type="match status" value="1"/>
</dbReference>
<evidence type="ECO:0000259" key="15">
    <source>
        <dbReference type="PROSITE" id="PS50109"/>
    </source>
</evidence>
<dbReference type="InterPro" id="IPR050398">
    <property type="entry name" value="HssS/ArlS-like"/>
</dbReference>
<keyword evidence="8" id="KW-0547">Nucleotide-binding</keyword>
<keyword evidence="11 14" id="KW-1133">Transmembrane helix</keyword>
<feature type="transmembrane region" description="Helical" evidence="14">
    <location>
        <begin position="363"/>
        <end position="385"/>
    </location>
</feature>
<evidence type="ECO:0000256" key="8">
    <source>
        <dbReference type="ARBA" id="ARBA00022741"/>
    </source>
</evidence>
<keyword evidence="5" id="KW-0597">Phosphoprotein</keyword>
<evidence type="ECO:0000256" key="1">
    <source>
        <dbReference type="ARBA" id="ARBA00000085"/>
    </source>
</evidence>
<evidence type="ECO:0000256" key="2">
    <source>
        <dbReference type="ARBA" id="ARBA00004651"/>
    </source>
</evidence>
<evidence type="ECO:0000313" key="16">
    <source>
        <dbReference type="EMBL" id="EHL09638.1"/>
    </source>
</evidence>
<dbReference type="Proteomes" id="UP000018461">
    <property type="component" value="Unassembled WGS sequence"/>
</dbReference>
<dbReference type="EMBL" id="AFZC02000002">
    <property type="protein sequence ID" value="EHL09638.1"/>
    <property type="molecule type" value="Genomic_DNA"/>
</dbReference>
<feature type="transmembrane region" description="Helical" evidence="14">
    <location>
        <begin position="421"/>
        <end position="439"/>
    </location>
</feature>
<dbReference type="GO" id="GO:0005886">
    <property type="term" value="C:plasma membrane"/>
    <property type="evidence" value="ECO:0007669"/>
    <property type="project" value="UniProtKB-SubCell"/>
</dbReference>
<evidence type="ECO:0000256" key="3">
    <source>
        <dbReference type="ARBA" id="ARBA00012438"/>
    </source>
</evidence>
<proteinExistence type="predicted"/>
<keyword evidence="17" id="KW-1185">Reference proteome</keyword>
<comment type="catalytic activity">
    <reaction evidence="1">
        <text>ATP + protein L-histidine = ADP + protein N-phospho-L-histidine.</text>
        <dbReference type="EC" id="2.7.13.3"/>
    </reaction>
</comment>
<dbReference type="InterPro" id="IPR005467">
    <property type="entry name" value="His_kinase_dom"/>
</dbReference>
<reference evidence="16" key="1">
    <citation type="submission" date="2011-08" db="EMBL/GenBank/DDBJ databases">
        <authorList>
            <consortium name="The Broad Institute Genome Sequencing Platform"/>
            <person name="Earl A."/>
            <person name="Ward D."/>
            <person name="Feldgarden M."/>
            <person name="Gevers D."/>
            <person name="Sizova M."/>
            <person name="Hazen A."/>
            <person name="Epstein S."/>
            <person name="Young S.K."/>
            <person name="Zeng Q."/>
            <person name="Gargeya S."/>
            <person name="Fitzgerald M."/>
            <person name="Haas B."/>
            <person name="Abouelleil A."/>
            <person name="Alvarado L."/>
            <person name="Arachchi H.M."/>
            <person name="Berlin A."/>
            <person name="Brown A."/>
            <person name="Chapman S.B."/>
            <person name="Chen Z."/>
            <person name="Dunbar C."/>
            <person name="Freedman E."/>
            <person name="Gearin G."/>
            <person name="Gellesch M."/>
            <person name="Goldberg J."/>
            <person name="Griggs A."/>
            <person name="Gujja S."/>
            <person name="Heiman D."/>
            <person name="Howarth C."/>
            <person name="Larson L."/>
            <person name="Lui A."/>
            <person name="MacDonald P.J.P."/>
            <person name="Montmayeur A."/>
            <person name="Murphy C."/>
            <person name="Neiman D."/>
            <person name="Pearson M."/>
            <person name="Priest M."/>
            <person name="Roberts A."/>
            <person name="Saif S."/>
            <person name="Shea T."/>
            <person name="Shenoy N."/>
            <person name="Sisk P."/>
            <person name="Stolte C."/>
            <person name="Sykes S."/>
            <person name="Wortman J."/>
            <person name="Nusbaum C."/>
            <person name="Birren B."/>
        </authorList>
    </citation>
    <scope>NUCLEOTIDE SEQUENCE</scope>
    <source>
        <strain evidence="16">ACB1</strain>
    </source>
</reference>
<name>G9WQH8_9FIRM</name>
<dbReference type="CDD" id="cd00082">
    <property type="entry name" value="HisKA"/>
    <property type="match status" value="1"/>
</dbReference>
<keyword evidence="7 14" id="KW-0812">Transmembrane</keyword>
<dbReference type="SMART" id="SM00387">
    <property type="entry name" value="HATPase_c"/>
    <property type="match status" value="1"/>
</dbReference>
<dbReference type="PANTHER" id="PTHR45528">
    <property type="entry name" value="SENSOR HISTIDINE KINASE CPXA"/>
    <property type="match status" value="1"/>
</dbReference>
<keyword evidence="10" id="KW-0067">ATP-binding</keyword>
<feature type="transmembrane region" description="Helical" evidence="14">
    <location>
        <begin position="451"/>
        <end position="469"/>
    </location>
</feature>
<comment type="caution">
    <text evidence="16">The sequence shown here is derived from an EMBL/GenBank/DDBJ whole genome shotgun (WGS) entry which is preliminary data.</text>
</comment>
<dbReference type="EC" id="2.7.13.3" evidence="3"/>
<feature type="domain" description="Histidine kinase" evidence="15">
    <location>
        <begin position="497"/>
        <end position="711"/>
    </location>
</feature>
<protein>
    <recommendedName>
        <fullName evidence="3">histidine kinase</fullName>
        <ecNumber evidence="3">2.7.13.3</ecNumber>
    </recommendedName>
</protein>
<keyword evidence="4" id="KW-1003">Cell membrane</keyword>
<dbReference type="SUPFAM" id="SSF47384">
    <property type="entry name" value="Homodimeric domain of signal transducing histidine kinase"/>
    <property type="match status" value="1"/>
</dbReference>
<evidence type="ECO:0000256" key="12">
    <source>
        <dbReference type="ARBA" id="ARBA00023012"/>
    </source>
</evidence>
<dbReference type="InterPro" id="IPR036097">
    <property type="entry name" value="HisK_dim/P_sf"/>
</dbReference>
<dbReference type="GO" id="GO:0000155">
    <property type="term" value="F:phosphorelay sensor kinase activity"/>
    <property type="evidence" value="ECO:0007669"/>
    <property type="project" value="InterPro"/>
</dbReference>
<evidence type="ECO:0000256" key="7">
    <source>
        <dbReference type="ARBA" id="ARBA00022692"/>
    </source>
</evidence>
<sequence length="716" mass="82041">MKKFFIPFLHLFSLFLLLCSLVILHFAPRGRDAVSFLKEKNYLSSSDFDSAISESVNDIFDYIDLRDIFETRGTLDLNHTIAQSETNGATRSYSLDYLIKYARSMGYYLNEKNEILEDGPATVTKEQDEKEHMVRVIYRAYLPDYQPATPADGFMSLGRLAKEALGYLAKYYAIRSRYFDKGSNFSFYIAYSSEGNSTCYTNAEGITEKQIQTLGKYLYTDSDTLEIKSNLKTAPSNLVPLLEARDPYRDGTYVFSAGVDTRFPHEDEYKAAYMEYSTRRQLTFVGLFLFIFSIFAVLTSFVMLLAHTGRGEKNGLQLYPFDKTPVELTLMLGIVWFYFTQILTKYFFESLLLVVGNFPEPAFFSSLSLFAIRYLLLLPLFLSLVRQYKKSMLFHCSYLRRILKLMETYITASQFTRSKTFSYLLFVFPNLLALGLILYNAYCFINRRSLLHLLFATLLLFITVSIDYYTYFISRGLHDAVNEQVKAERLKADLITNVSHDLKTPLTSIISYVDLLKRENIGDERVRGYIEVLEQKASRLKNLTEDLVEASKASSGNVSLELHPINYSEILLQTLGEFQEKLEKRSLTILTSVPEEDIMIMADGRQLFRVLENLFNNCAKYALLGSRVYITLEKREKEAAFIMKNISEAPLNISPDELTERFVRGDVSRSTEGSGLGLSIAKSLTKLMSGKMIIDIDGDLYKVSLLFPLVEKEEGE</sequence>
<evidence type="ECO:0000256" key="10">
    <source>
        <dbReference type="ARBA" id="ARBA00022840"/>
    </source>
</evidence>
<dbReference type="Pfam" id="PF02518">
    <property type="entry name" value="HATPase_c"/>
    <property type="match status" value="1"/>
</dbReference>
<comment type="subcellular location">
    <subcellularLocation>
        <location evidence="2">Cell membrane</location>
        <topology evidence="2">Multi-pass membrane protein</topology>
    </subcellularLocation>
</comment>
<dbReference type="AlphaFoldDB" id="G9WQH8"/>
<dbReference type="Pfam" id="PF00512">
    <property type="entry name" value="HisKA"/>
    <property type="match status" value="1"/>
</dbReference>
<keyword evidence="6" id="KW-0808">Transferase</keyword>
<evidence type="ECO:0000313" key="17">
    <source>
        <dbReference type="Proteomes" id="UP000018461"/>
    </source>
</evidence>
<dbReference type="PROSITE" id="PS50109">
    <property type="entry name" value="HIS_KIN"/>
    <property type="match status" value="1"/>
</dbReference>
<dbReference type="InterPro" id="IPR003661">
    <property type="entry name" value="HisK_dim/P_dom"/>
</dbReference>
<accession>G9WQH8</accession>
<reference evidence="16" key="2">
    <citation type="submission" date="2013-03" db="EMBL/GenBank/DDBJ databases">
        <title>The Genome Sequence of Oribacterium sp. ACB1.</title>
        <authorList>
            <consortium name="The Broad Institute Genomics Platform"/>
            <consortium name="The Broad Institute Genome Sequencing Center for Infectious Disease"/>
            <person name="Earl A."/>
            <person name="Ward D."/>
            <person name="Feldgarden M."/>
            <person name="Gevers D."/>
            <person name="Sizova M."/>
            <person name="Hazen A."/>
            <person name="Epstein S."/>
            <person name="Walker B."/>
            <person name="Young S."/>
            <person name="Zeng Q."/>
            <person name="Gargeya S."/>
            <person name="Fitzgerald M."/>
            <person name="Haas B."/>
            <person name="Abouelleil A."/>
            <person name="Allen A.W."/>
            <person name="Alvarado L."/>
            <person name="Arachchi H.M."/>
            <person name="Berlin A.M."/>
            <person name="Chapman S.B."/>
            <person name="Gainer-Dewar J."/>
            <person name="Goldberg J."/>
            <person name="Griggs A."/>
            <person name="Gujja S."/>
            <person name="Hansen M."/>
            <person name="Howarth C."/>
            <person name="Imamovic A."/>
            <person name="Ireland A."/>
            <person name="Larimer J."/>
            <person name="McCowan C."/>
            <person name="Murphy C."/>
            <person name="Pearson M."/>
            <person name="Poon T.W."/>
            <person name="Priest M."/>
            <person name="Roberts A."/>
            <person name="Saif S."/>
            <person name="Shea T."/>
            <person name="Sisk P."/>
            <person name="Sykes S."/>
            <person name="Wortman J."/>
            <person name="Nusbaum C."/>
            <person name="Birren B."/>
        </authorList>
    </citation>
    <scope>NUCLEOTIDE SEQUENCE [LARGE SCALE GENOMIC DNA]</scope>
    <source>
        <strain evidence="16">ACB1</strain>
    </source>
</reference>
<dbReference type="PATRIC" id="fig|796943.3.peg.2074"/>
<evidence type="ECO:0000256" key="9">
    <source>
        <dbReference type="ARBA" id="ARBA00022777"/>
    </source>
</evidence>
<dbReference type="GO" id="GO:0005524">
    <property type="term" value="F:ATP binding"/>
    <property type="evidence" value="ECO:0007669"/>
    <property type="project" value="UniProtKB-KW"/>
</dbReference>
<dbReference type="InterPro" id="IPR003594">
    <property type="entry name" value="HATPase_dom"/>
</dbReference>
<evidence type="ECO:0000256" key="14">
    <source>
        <dbReference type="SAM" id="Phobius"/>
    </source>
</evidence>
<dbReference type="PANTHER" id="PTHR45528:SF1">
    <property type="entry name" value="SENSOR HISTIDINE KINASE CPXA"/>
    <property type="match status" value="1"/>
</dbReference>
<dbReference type="Gene3D" id="1.10.287.130">
    <property type="match status" value="1"/>
</dbReference>
<feature type="transmembrane region" description="Helical" evidence="14">
    <location>
        <begin position="284"/>
        <end position="306"/>
    </location>
</feature>
<keyword evidence="9" id="KW-0418">Kinase</keyword>
<keyword evidence="13 14" id="KW-0472">Membrane</keyword>
<evidence type="ECO:0000256" key="13">
    <source>
        <dbReference type="ARBA" id="ARBA00023136"/>
    </source>
</evidence>
<evidence type="ECO:0000256" key="5">
    <source>
        <dbReference type="ARBA" id="ARBA00022553"/>
    </source>
</evidence>
<dbReference type="STRING" id="796943.HMPREF9625_01611"/>
<keyword evidence="12" id="KW-0902">Two-component regulatory system</keyword>
<dbReference type="HOGENOM" id="CLU_000445_73_0_9"/>
<gene>
    <name evidence="16" type="ORF">HMPREF9625_01611</name>
</gene>
<dbReference type="Gene3D" id="3.30.565.10">
    <property type="entry name" value="Histidine kinase-like ATPase, C-terminal domain"/>
    <property type="match status" value="1"/>
</dbReference>
<evidence type="ECO:0000256" key="6">
    <source>
        <dbReference type="ARBA" id="ARBA00022679"/>
    </source>
</evidence>
<dbReference type="SUPFAM" id="SSF55874">
    <property type="entry name" value="ATPase domain of HSP90 chaperone/DNA topoisomerase II/histidine kinase"/>
    <property type="match status" value="1"/>
</dbReference>
<evidence type="ECO:0000256" key="11">
    <source>
        <dbReference type="ARBA" id="ARBA00022989"/>
    </source>
</evidence>